<gene>
    <name evidence="2" type="ORF">OIU85_000295</name>
</gene>
<dbReference type="Proteomes" id="UP001151529">
    <property type="component" value="Chromosome 16"/>
</dbReference>
<reference evidence="2" key="2">
    <citation type="journal article" date="2023" name="Int. J. Mol. Sci.">
        <title>De Novo Assembly and Annotation of 11 Diverse Shrub Willow (Salix) Genomes Reveals Novel Gene Organization in Sex-Linked Regions.</title>
        <authorList>
            <person name="Hyden B."/>
            <person name="Feng K."/>
            <person name="Yates T.B."/>
            <person name="Jawdy S."/>
            <person name="Cereghino C."/>
            <person name="Smart L.B."/>
            <person name="Muchero W."/>
        </authorList>
    </citation>
    <scope>NUCLEOTIDE SEQUENCE [LARGE SCALE GENOMIC DNA]</scope>
    <source>
        <tissue evidence="2">Shoot tip</tissue>
    </source>
</reference>
<evidence type="ECO:0000256" key="1">
    <source>
        <dbReference type="SAM" id="MobiDB-lite"/>
    </source>
</evidence>
<feature type="compositionally biased region" description="Pro residues" evidence="1">
    <location>
        <begin position="84"/>
        <end position="96"/>
    </location>
</feature>
<protein>
    <recommendedName>
        <fullName evidence="4">Protein argonaute N-terminal domain-containing protein</fullName>
    </recommendedName>
</protein>
<evidence type="ECO:0000313" key="3">
    <source>
        <dbReference type="Proteomes" id="UP001151529"/>
    </source>
</evidence>
<feature type="compositionally biased region" description="Basic and acidic residues" evidence="1">
    <location>
        <begin position="9"/>
        <end position="18"/>
    </location>
</feature>
<evidence type="ECO:0000313" key="2">
    <source>
        <dbReference type="EMBL" id="KAJ6749646.1"/>
    </source>
</evidence>
<keyword evidence="3" id="KW-1185">Reference proteome</keyword>
<dbReference type="OrthoDB" id="1938994at2759"/>
<organism evidence="2 3">
    <name type="scientific">Salix viminalis</name>
    <name type="common">Common osier</name>
    <name type="synonym">Basket willow</name>
    <dbReference type="NCBI Taxonomy" id="40686"/>
    <lineage>
        <taxon>Eukaryota</taxon>
        <taxon>Viridiplantae</taxon>
        <taxon>Streptophyta</taxon>
        <taxon>Embryophyta</taxon>
        <taxon>Tracheophyta</taxon>
        <taxon>Spermatophyta</taxon>
        <taxon>Magnoliopsida</taxon>
        <taxon>eudicotyledons</taxon>
        <taxon>Gunneridae</taxon>
        <taxon>Pentapetalae</taxon>
        <taxon>rosids</taxon>
        <taxon>fabids</taxon>
        <taxon>Malpighiales</taxon>
        <taxon>Salicaceae</taxon>
        <taxon>Saliceae</taxon>
        <taxon>Salix</taxon>
    </lineage>
</organism>
<feature type="region of interest" description="Disordered" evidence="1">
    <location>
        <begin position="1"/>
        <end position="56"/>
    </location>
</feature>
<proteinExistence type="predicted"/>
<comment type="caution">
    <text evidence="2">The sequence shown here is derived from an EMBL/GenBank/DDBJ whole genome shotgun (WGS) entry which is preliminary data.</text>
</comment>
<sequence length="179" mass="19506">MSRRGGSRRSLETRRDQDSSNPSPSFQRGGDGGRGRGRGGRGGFTHRSVSNTCSCSPPCRTRLPFCNRRSFHFINLRETASSLTPPPASSSTPPPASSSASVEAISQEMEKKLSFKSITTTGGSVPVSSKAIVPPPRPQYGSKGRKCVIQANHFVVEVFVRDLFQYDVRPPPFITYMNV</sequence>
<accession>A0A9Q0VJY0</accession>
<name>A0A9Q0VJY0_SALVM</name>
<dbReference type="AlphaFoldDB" id="A0A9Q0VJY0"/>
<reference evidence="2" key="1">
    <citation type="submission" date="2022-11" db="EMBL/GenBank/DDBJ databases">
        <authorList>
            <person name="Hyden B.L."/>
            <person name="Feng K."/>
            <person name="Yates T."/>
            <person name="Jawdy S."/>
            <person name="Smart L.B."/>
            <person name="Muchero W."/>
        </authorList>
    </citation>
    <scope>NUCLEOTIDE SEQUENCE</scope>
    <source>
        <tissue evidence="2">Shoot tip</tissue>
    </source>
</reference>
<feature type="region of interest" description="Disordered" evidence="1">
    <location>
        <begin position="81"/>
        <end position="100"/>
    </location>
</feature>
<evidence type="ECO:0008006" key="4">
    <source>
        <dbReference type="Google" id="ProtNLM"/>
    </source>
</evidence>
<dbReference type="EMBL" id="JAPFFL010000001">
    <property type="protein sequence ID" value="KAJ6749646.1"/>
    <property type="molecule type" value="Genomic_DNA"/>
</dbReference>